<feature type="compositionally biased region" description="Polar residues" evidence="1">
    <location>
        <begin position="512"/>
        <end position="534"/>
    </location>
</feature>
<feature type="compositionally biased region" description="Low complexity" evidence="1">
    <location>
        <begin position="640"/>
        <end position="654"/>
    </location>
</feature>
<feature type="compositionally biased region" description="Low complexity" evidence="1">
    <location>
        <begin position="394"/>
        <end position="417"/>
    </location>
</feature>
<sequence length="803" mass="83059">MASLPPENAPNQALPLPSLPKGTLSKVTLPVEKPTNCQVILHHSLLQALVRRALLDEGAIVTGYLGGHMFHDGQTHFYSLDALLQEQPDSESPLSKLPTQTLAYFTTDPLPHGPSPPTALLGNILEGYPWIIHLSLRIPTPASHLTCSMSFTRPGQSTPIPHVLASVPSTRASYASALRALLHRARHLSSSKTTLPYKRFLQGLLAREIPETLREVQRFRHDSALETHTRHAQLACRLTLLTAAIAAPDTPFPVRATFSRGSSGKKTDVQGEGEEDGMKEEKDKMIPEHALPHLLQGLLKQSLASRPASAPRSSLVEGGPRSRWASSGEEEAEWILRHPTSCALRPSPHPPSAQVSGVPLWVGGSGGSQGLSGSTGASVSLGRGTGSGSRRRGGAQSSSGSTSGSGPSPGNTSYPPSLGTGTPTLSAGRGRGKKAGGVGGNLTIPTPSTAPLEGQTMHEGVYGPGGSRKRGRTVGSEAQPDMTLFGHGPSGRTVVYASRDAPSSRTIPYASTAVSGPASTPSSPSMPHITSHSVPSHAMGGQMVHGRAGQAHPMGGQVHPMTGQIHPHHAMYGQTSYPPQGLMQPGTPGSHPAYAIYHPSTSSSSATPTSTATSTSSPTSTTTTSSHSTFPPPRPPPPASAMGPHHPGMMPPTMIYGGQESYHPGTEHPMDAHASPVPDPSSPGPSGTAGPGAPPMAHSTYSTYPSTHPPPYLYHAHSGFTPGTAPSSAPTTSSQSVPTSSTSSPSLSSTVTPTPISSSSLPGLGPRGGEEKPLPGLGPRGGEDQSSSPLPGLGHSARPPPHH</sequence>
<reference evidence="3" key="1">
    <citation type="journal article" date="2018" name="Nat. Microbiol.">
        <title>Leveraging single-cell genomics to expand the fungal tree of life.</title>
        <authorList>
            <person name="Ahrendt S.R."/>
            <person name="Quandt C.A."/>
            <person name="Ciobanu D."/>
            <person name="Clum A."/>
            <person name="Salamov A."/>
            <person name="Andreopoulos B."/>
            <person name="Cheng J.F."/>
            <person name="Woyke T."/>
            <person name="Pelin A."/>
            <person name="Henrissat B."/>
            <person name="Reynolds N.K."/>
            <person name="Benny G.L."/>
            <person name="Smith M.E."/>
            <person name="James T.Y."/>
            <person name="Grigoriev I.V."/>
        </authorList>
    </citation>
    <scope>NUCLEOTIDE SEQUENCE [LARGE SCALE GENOMIC DNA]</scope>
</reference>
<feature type="compositionally biased region" description="Pro residues" evidence="1">
    <location>
        <begin position="630"/>
        <end position="639"/>
    </location>
</feature>
<proteinExistence type="predicted"/>
<feature type="compositionally biased region" description="Low complexity" evidence="1">
    <location>
        <begin position="599"/>
        <end position="629"/>
    </location>
</feature>
<feature type="region of interest" description="Disordered" evidence="1">
    <location>
        <begin position="510"/>
        <end position="538"/>
    </location>
</feature>
<organism evidence="2 3">
    <name type="scientific">Piptocephalis cylindrospora</name>
    <dbReference type="NCBI Taxonomy" id="1907219"/>
    <lineage>
        <taxon>Eukaryota</taxon>
        <taxon>Fungi</taxon>
        <taxon>Fungi incertae sedis</taxon>
        <taxon>Zoopagomycota</taxon>
        <taxon>Zoopagomycotina</taxon>
        <taxon>Zoopagomycetes</taxon>
        <taxon>Zoopagales</taxon>
        <taxon>Piptocephalidaceae</taxon>
        <taxon>Piptocephalis</taxon>
    </lineage>
</organism>
<feature type="compositionally biased region" description="Low complexity" evidence="1">
    <location>
        <begin position="721"/>
        <end position="764"/>
    </location>
</feature>
<gene>
    <name evidence="2" type="ORF">BJ684DRAFT_20362</name>
</gene>
<feature type="compositionally biased region" description="Low complexity" evidence="1">
    <location>
        <begin position="371"/>
        <end position="382"/>
    </location>
</feature>
<dbReference type="AlphaFoldDB" id="A0A4P9Y2L3"/>
<dbReference type="EMBL" id="KZ988101">
    <property type="protein sequence ID" value="RKP13128.1"/>
    <property type="molecule type" value="Genomic_DNA"/>
</dbReference>
<keyword evidence="3" id="KW-1185">Reference proteome</keyword>
<feature type="region of interest" description="Disordered" evidence="1">
    <location>
        <begin position="1"/>
        <end position="20"/>
    </location>
</feature>
<accession>A0A4P9Y2L3</accession>
<evidence type="ECO:0000313" key="3">
    <source>
        <dbReference type="Proteomes" id="UP000267251"/>
    </source>
</evidence>
<feature type="region of interest" description="Disordered" evidence="1">
    <location>
        <begin position="302"/>
        <end position="328"/>
    </location>
</feature>
<protein>
    <submittedName>
        <fullName evidence="2">Uncharacterized protein</fullName>
    </submittedName>
</protein>
<feature type="region of interest" description="Disordered" evidence="1">
    <location>
        <begin position="256"/>
        <end position="281"/>
    </location>
</feature>
<dbReference type="Proteomes" id="UP000267251">
    <property type="component" value="Unassembled WGS sequence"/>
</dbReference>
<feature type="compositionally biased region" description="Low complexity" evidence="1">
    <location>
        <begin position="695"/>
        <end position="706"/>
    </location>
</feature>
<feature type="region of interest" description="Disordered" evidence="1">
    <location>
        <begin position="342"/>
        <end position="476"/>
    </location>
</feature>
<name>A0A4P9Y2L3_9FUNG</name>
<feature type="region of interest" description="Disordered" evidence="1">
    <location>
        <begin position="562"/>
        <end position="803"/>
    </location>
</feature>
<dbReference type="OrthoDB" id="10598672at2759"/>
<feature type="compositionally biased region" description="Low complexity" evidence="1">
    <location>
        <begin position="302"/>
        <end position="315"/>
    </location>
</feature>
<evidence type="ECO:0000256" key="1">
    <source>
        <dbReference type="SAM" id="MobiDB-lite"/>
    </source>
</evidence>
<evidence type="ECO:0000313" key="2">
    <source>
        <dbReference type="EMBL" id="RKP13128.1"/>
    </source>
</evidence>